<dbReference type="Proteomes" id="UP000648075">
    <property type="component" value="Unassembled WGS sequence"/>
</dbReference>
<dbReference type="PANTHER" id="PTHR44757">
    <property type="entry name" value="DIGUANYLATE CYCLASE DGCP"/>
    <property type="match status" value="1"/>
</dbReference>
<dbReference type="PROSITE" id="PS50887">
    <property type="entry name" value="GGDEF"/>
    <property type="match status" value="1"/>
</dbReference>
<keyword evidence="5" id="KW-1185">Reference proteome</keyword>
<gene>
    <name evidence="4" type="ORF">GCM10011614_26210</name>
</gene>
<dbReference type="EMBL" id="BMZA01000010">
    <property type="protein sequence ID" value="GGZ09931.1"/>
    <property type="molecule type" value="Genomic_DNA"/>
</dbReference>
<dbReference type="NCBIfam" id="TIGR00229">
    <property type="entry name" value="sensory_box"/>
    <property type="match status" value="1"/>
</dbReference>
<dbReference type="Gene3D" id="3.20.20.450">
    <property type="entry name" value="EAL domain"/>
    <property type="match status" value="1"/>
</dbReference>
<dbReference type="Pfam" id="PF00990">
    <property type="entry name" value="GGDEF"/>
    <property type="match status" value="1"/>
</dbReference>
<evidence type="ECO:0000313" key="5">
    <source>
        <dbReference type="Proteomes" id="UP000648075"/>
    </source>
</evidence>
<evidence type="ECO:0000259" key="1">
    <source>
        <dbReference type="PROSITE" id="PS50112"/>
    </source>
</evidence>
<dbReference type="InterPro" id="IPR000014">
    <property type="entry name" value="PAS"/>
</dbReference>
<dbReference type="InterPro" id="IPR001633">
    <property type="entry name" value="EAL_dom"/>
</dbReference>
<dbReference type="Pfam" id="PF13188">
    <property type="entry name" value="PAS_8"/>
    <property type="match status" value="1"/>
</dbReference>
<reference evidence="4" key="1">
    <citation type="journal article" date="2014" name="Int. J. Syst. Evol. Microbiol.">
        <title>Complete genome sequence of Corynebacterium casei LMG S-19264T (=DSM 44701T), isolated from a smear-ripened cheese.</title>
        <authorList>
            <consortium name="US DOE Joint Genome Institute (JGI-PGF)"/>
            <person name="Walter F."/>
            <person name="Albersmeier A."/>
            <person name="Kalinowski J."/>
            <person name="Ruckert C."/>
        </authorList>
    </citation>
    <scope>NUCLEOTIDE SEQUENCE</scope>
    <source>
        <strain evidence="4">KCTC 32255</strain>
    </source>
</reference>
<evidence type="ECO:0000259" key="3">
    <source>
        <dbReference type="PROSITE" id="PS50887"/>
    </source>
</evidence>
<dbReference type="CDD" id="cd01948">
    <property type="entry name" value="EAL"/>
    <property type="match status" value="1"/>
</dbReference>
<dbReference type="InterPro" id="IPR035919">
    <property type="entry name" value="EAL_sf"/>
</dbReference>
<protein>
    <submittedName>
        <fullName evidence="4">Diguanylate cyclase</fullName>
    </submittedName>
</protein>
<dbReference type="SMART" id="SM00267">
    <property type="entry name" value="GGDEF"/>
    <property type="match status" value="1"/>
</dbReference>
<dbReference type="InterPro" id="IPR000160">
    <property type="entry name" value="GGDEF_dom"/>
</dbReference>
<feature type="domain" description="GGDEF" evidence="3">
    <location>
        <begin position="307"/>
        <end position="439"/>
    </location>
</feature>
<dbReference type="AlphaFoldDB" id="A0A918UGU6"/>
<dbReference type="InterPro" id="IPR029787">
    <property type="entry name" value="Nucleotide_cyclase"/>
</dbReference>
<dbReference type="Pfam" id="PF12860">
    <property type="entry name" value="PAS_7"/>
    <property type="match status" value="1"/>
</dbReference>
<dbReference type="SMART" id="SM00052">
    <property type="entry name" value="EAL"/>
    <property type="match status" value="1"/>
</dbReference>
<dbReference type="CDD" id="cd01949">
    <property type="entry name" value="GGDEF"/>
    <property type="match status" value="1"/>
</dbReference>
<dbReference type="PROSITE" id="PS50112">
    <property type="entry name" value="PAS"/>
    <property type="match status" value="2"/>
</dbReference>
<dbReference type="SMART" id="SM00091">
    <property type="entry name" value="PAS"/>
    <property type="match status" value="2"/>
</dbReference>
<sequence length="705" mass="78441">MVVEQGHLASDSGSPDQDETVRALEQALEAASRAESRLREAIEVLPEGIVFLDAEGRYILWNQKYSEIYSKSADLLVKGARLADTLKIGIERGDYPEAIGCEEEWLAHRLSLLEQPGCRHEQRLSNGQCIMIEERKTADGGTIGLRVDITELRQKEEAFRLLFERSPQPMLVYDTRSGLVRSANEAACIYLGYEADELQDMPARTLFPEHLWAQASEVLGTDSSETGRHWEMRAKGGVAVEAVISTRLSQLAGFEATIVSLFDITERRRIEERMAYMARHDELTDLANRAHCREHLHDVVQTAAPHEAVTIALIDLDHFKAVNDTFGHHYGDALLTEAAQRMRELLPPQALLCRIGGDEFAIIFRRSSRTQTELVAKSIITTLTEPFHLLGNVIHIGATIGFATAPYDSSDPETLLRYADLALYAAKTEKRGTCKSFAASMDAAAQEKNRLEKDLRQAVRSGALEIYYQPLVNLESERIECFEALLRWHHPERGTISPEVFIPLAEELGLIDQIGRFVLTHACQEAMTWPDHVKVSVNVSPLQFRNGNLLSTVINALSSSGLPAGRLELEVTEAVLMEKGPRPAAILRNLRAFGIGISLDDFGTGYSSLSYLLNYPFTKIKIDKSFILNLHEDTTSRAVIRAVIGLGRSLGLTVAAEGVERELERDYLREEGCTQGQGYLYGRPQPSAEAALVANGYPMERRDAA</sequence>
<evidence type="ECO:0000313" key="4">
    <source>
        <dbReference type="EMBL" id="GGZ09931.1"/>
    </source>
</evidence>
<dbReference type="SUPFAM" id="SSF55785">
    <property type="entry name" value="PYP-like sensor domain (PAS domain)"/>
    <property type="match status" value="2"/>
</dbReference>
<name>A0A918UGU6_9SPHN</name>
<feature type="domain" description="EAL" evidence="2">
    <location>
        <begin position="448"/>
        <end position="698"/>
    </location>
</feature>
<dbReference type="CDD" id="cd00130">
    <property type="entry name" value="PAS"/>
    <property type="match status" value="1"/>
</dbReference>
<accession>A0A918UGU6</accession>
<dbReference type="InterPro" id="IPR043128">
    <property type="entry name" value="Rev_trsase/Diguanyl_cyclase"/>
</dbReference>
<dbReference type="PROSITE" id="PS50883">
    <property type="entry name" value="EAL"/>
    <property type="match status" value="1"/>
</dbReference>
<dbReference type="Gene3D" id="3.30.70.270">
    <property type="match status" value="1"/>
</dbReference>
<dbReference type="NCBIfam" id="TIGR00254">
    <property type="entry name" value="GGDEF"/>
    <property type="match status" value="1"/>
</dbReference>
<comment type="caution">
    <text evidence="4">The sequence shown here is derived from an EMBL/GenBank/DDBJ whole genome shotgun (WGS) entry which is preliminary data.</text>
</comment>
<feature type="domain" description="PAS" evidence="1">
    <location>
        <begin position="34"/>
        <end position="77"/>
    </location>
</feature>
<proteinExistence type="predicted"/>
<dbReference type="PANTHER" id="PTHR44757:SF2">
    <property type="entry name" value="BIOFILM ARCHITECTURE MAINTENANCE PROTEIN MBAA"/>
    <property type="match status" value="1"/>
</dbReference>
<organism evidence="4 5">
    <name type="scientific">Novosphingobium colocasiae</name>
    <dbReference type="NCBI Taxonomy" id="1256513"/>
    <lineage>
        <taxon>Bacteria</taxon>
        <taxon>Pseudomonadati</taxon>
        <taxon>Pseudomonadota</taxon>
        <taxon>Alphaproteobacteria</taxon>
        <taxon>Sphingomonadales</taxon>
        <taxon>Sphingomonadaceae</taxon>
        <taxon>Novosphingobium</taxon>
    </lineage>
</organism>
<evidence type="ECO:0000259" key="2">
    <source>
        <dbReference type="PROSITE" id="PS50883"/>
    </source>
</evidence>
<dbReference type="Pfam" id="PF00563">
    <property type="entry name" value="EAL"/>
    <property type="match status" value="1"/>
</dbReference>
<feature type="domain" description="PAS" evidence="1">
    <location>
        <begin position="155"/>
        <end position="198"/>
    </location>
</feature>
<dbReference type="SUPFAM" id="SSF141868">
    <property type="entry name" value="EAL domain-like"/>
    <property type="match status" value="1"/>
</dbReference>
<dbReference type="SUPFAM" id="SSF55073">
    <property type="entry name" value="Nucleotide cyclase"/>
    <property type="match status" value="1"/>
</dbReference>
<dbReference type="InterPro" id="IPR035965">
    <property type="entry name" value="PAS-like_dom_sf"/>
</dbReference>
<dbReference type="InterPro" id="IPR052155">
    <property type="entry name" value="Biofilm_reg_signaling"/>
</dbReference>
<dbReference type="Gene3D" id="3.30.450.20">
    <property type="entry name" value="PAS domain"/>
    <property type="match status" value="2"/>
</dbReference>
<reference evidence="4" key="2">
    <citation type="submission" date="2020-09" db="EMBL/GenBank/DDBJ databases">
        <authorList>
            <person name="Sun Q."/>
            <person name="Kim S."/>
        </authorList>
    </citation>
    <scope>NUCLEOTIDE SEQUENCE</scope>
    <source>
        <strain evidence="4">KCTC 32255</strain>
    </source>
</reference>